<dbReference type="GO" id="GO:0005886">
    <property type="term" value="C:plasma membrane"/>
    <property type="evidence" value="ECO:0007669"/>
    <property type="project" value="TreeGrafter"/>
</dbReference>
<evidence type="ECO:0000256" key="5">
    <source>
        <dbReference type="SAM" id="SignalP"/>
    </source>
</evidence>
<reference evidence="6 7" key="1">
    <citation type="submission" date="2016-07" db="EMBL/GenBank/DDBJ databases">
        <title>Pervasive Adenine N6-methylation of Active Genes in Fungi.</title>
        <authorList>
            <consortium name="DOE Joint Genome Institute"/>
            <person name="Mondo S.J."/>
            <person name="Dannebaum R.O."/>
            <person name="Kuo R.C."/>
            <person name="Labutti K."/>
            <person name="Haridas S."/>
            <person name="Kuo A."/>
            <person name="Salamov A."/>
            <person name="Ahrendt S.R."/>
            <person name="Lipzen A."/>
            <person name="Sullivan W."/>
            <person name="Andreopoulos W.B."/>
            <person name="Clum A."/>
            <person name="Lindquist E."/>
            <person name="Daum C."/>
            <person name="Ramamoorthy G.K."/>
            <person name="Gryganskyi A."/>
            <person name="Culley D."/>
            <person name="Magnuson J.K."/>
            <person name="James T.Y."/>
            <person name="O'Malley M.A."/>
            <person name="Stajich J.E."/>
            <person name="Spatafora J.W."/>
            <person name="Visel A."/>
            <person name="Grigoriev I.V."/>
        </authorList>
    </citation>
    <scope>NUCLEOTIDE SEQUENCE [LARGE SCALE GENOMIC DNA]</scope>
    <source>
        <strain evidence="6 7">CBS 931.73</strain>
    </source>
</reference>
<keyword evidence="2 5" id="KW-0732">Signal</keyword>
<feature type="signal peptide" evidence="5">
    <location>
        <begin position="1"/>
        <end position="17"/>
    </location>
</feature>
<keyword evidence="7" id="KW-1185">Reference proteome</keyword>
<dbReference type="Proteomes" id="UP000193498">
    <property type="component" value="Unassembled WGS sequence"/>
</dbReference>
<evidence type="ECO:0000313" key="6">
    <source>
        <dbReference type="EMBL" id="ORY07997.1"/>
    </source>
</evidence>
<evidence type="ECO:0000256" key="2">
    <source>
        <dbReference type="ARBA" id="ARBA00022729"/>
    </source>
</evidence>
<dbReference type="STRING" id="1314790.A0A1Y1ZDF8"/>
<dbReference type="InterPro" id="IPR051648">
    <property type="entry name" value="CWI-Assembly_Regulator"/>
</dbReference>
<evidence type="ECO:0000313" key="7">
    <source>
        <dbReference type="Proteomes" id="UP000193498"/>
    </source>
</evidence>
<dbReference type="AlphaFoldDB" id="A0A1Y1ZDF8"/>
<evidence type="ECO:0008006" key="8">
    <source>
        <dbReference type="Google" id="ProtNLM"/>
    </source>
</evidence>
<comment type="caution">
    <text evidence="6">The sequence shown here is derived from an EMBL/GenBank/DDBJ whole genome shotgun (WGS) entry which is preliminary data.</text>
</comment>
<proteinExistence type="predicted"/>
<dbReference type="PANTHER" id="PTHR31018:SF3">
    <property type="entry name" value="RECEPTOR PROTEIN-TYROSINE KINASE"/>
    <property type="match status" value="1"/>
</dbReference>
<dbReference type="FunCoup" id="A0A1Y1ZDF8">
    <property type="interactions" value="37"/>
</dbReference>
<protein>
    <recommendedName>
        <fullName evidence="8">RNI-like protein</fullName>
    </recommendedName>
</protein>
<feature type="chain" id="PRO_5012530831" description="RNI-like protein" evidence="5">
    <location>
        <begin position="18"/>
        <end position="392"/>
    </location>
</feature>
<dbReference type="InterPro" id="IPR032675">
    <property type="entry name" value="LRR_dom_sf"/>
</dbReference>
<evidence type="ECO:0000256" key="4">
    <source>
        <dbReference type="SAM" id="MobiDB-lite"/>
    </source>
</evidence>
<comment type="subcellular location">
    <subcellularLocation>
        <location evidence="1">Cell envelope</location>
    </subcellularLocation>
</comment>
<evidence type="ECO:0000256" key="1">
    <source>
        <dbReference type="ARBA" id="ARBA00004196"/>
    </source>
</evidence>
<dbReference type="OrthoDB" id="536881at2759"/>
<dbReference type="InParanoid" id="A0A1Y1ZDF8"/>
<accession>A0A1Y1ZDF8</accession>
<dbReference type="GO" id="GO:0009277">
    <property type="term" value="C:fungal-type cell wall"/>
    <property type="evidence" value="ECO:0007669"/>
    <property type="project" value="TreeGrafter"/>
</dbReference>
<dbReference type="SUPFAM" id="SSF52058">
    <property type="entry name" value="L domain-like"/>
    <property type="match status" value="2"/>
</dbReference>
<name>A0A1Y1ZDF8_9FUNG</name>
<feature type="compositionally biased region" description="Basic and acidic residues" evidence="4">
    <location>
        <begin position="355"/>
        <end position="370"/>
    </location>
</feature>
<dbReference type="GO" id="GO:0031505">
    <property type="term" value="P:fungal-type cell wall organization"/>
    <property type="evidence" value="ECO:0007669"/>
    <property type="project" value="TreeGrafter"/>
</dbReference>
<evidence type="ECO:0000256" key="3">
    <source>
        <dbReference type="ARBA" id="ARBA00023180"/>
    </source>
</evidence>
<organism evidence="6 7">
    <name type="scientific">Basidiobolus meristosporus CBS 931.73</name>
    <dbReference type="NCBI Taxonomy" id="1314790"/>
    <lineage>
        <taxon>Eukaryota</taxon>
        <taxon>Fungi</taxon>
        <taxon>Fungi incertae sedis</taxon>
        <taxon>Zoopagomycota</taxon>
        <taxon>Entomophthoromycotina</taxon>
        <taxon>Basidiobolomycetes</taxon>
        <taxon>Basidiobolales</taxon>
        <taxon>Basidiobolaceae</taxon>
        <taxon>Basidiobolus</taxon>
    </lineage>
</organism>
<keyword evidence="3" id="KW-0325">Glycoprotein</keyword>
<dbReference type="EMBL" id="MCFE01000004">
    <property type="protein sequence ID" value="ORY07997.1"/>
    <property type="molecule type" value="Genomic_DNA"/>
</dbReference>
<feature type="region of interest" description="Disordered" evidence="4">
    <location>
        <begin position="346"/>
        <end position="370"/>
    </location>
</feature>
<dbReference type="GO" id="GO:0009986">
    <property type="term" value="C:cell surface"/>
    <property type="evidence" value="ECO:0007669"/>
    <property type="project" value="TreeGrafter"/>
</dbReference>
<dbReference type="Gene3D" id="3.80.10.10">
    <property type="entry name" value="Ribonuclease Inhibitor"/>
    <property type="match status" value="1"/>
</dbReference>
<dbReference type="PANTHER" id="PTHR31018">
    <property type="entry name" value="SPORULATION-SPECIFIC PROTEIN-RELATED"/>
    <property type="match status" value="1"/>
</dbReference>
<gene>
    <name evidence="6" type="ORF">K493DRAFT_310009</name>
</gene>
<sequence length="392" mass="42070">MMYKILAVLSLAMVGSAQTVCQDEFHVKSQADLNTISSCYSTLTISNTQINTVDLSRLEKVTDDLIISNNTELVSILLPNLKSVGTLNIHSNRLLNHLNVASLATAEDILVNINPKLQSLDFTTGLEKVEELDVNSNGIYSLRGLEKVKEMDKFVVTANGHLKDIHLANLTTITDKLAITNNNFDFEFSAPKLVSTGSFSVNNVTSLNLASLTNVNEVLDFSYNFFEKLDLGNVTKVADALSIIGNSKLSNVTFPALESIGGALLIANNSALHIVEGFDKLTTIGGSLQIVGALTNLTLPELKNIKGITNIQSSDEFDCAQASGKLEHITASHNFTCKAKVAKPTMDGGNGATNGEKDHGKSDDKDKDHKNGATIVRGGYALVVVLAACLFL</sequence>